<evidence type="ECO:0000256" key="13">
    <source>
        <dbReference type="SAM" id="MobiDB-lite"/>
    </source>
</evidence>
<comment type="subcellular location">
    <subcellularLocation>
        <location evidence="1 12">Nucleus</location>
    </subcellularLocation>
</comment>
<keyword evidence="5 12" id="KW-0378">Hydrolase</keyword>
<comment type="catalytic activity">
    <reaction evidence="10 12">
        <text>O-phospho-L-threonyl-[protein] + H2O = L-threonyl-[protein] + phosphate</text>
        <dbReference type="Rhea" id="RHEA:47004"/>
        <dbReference type="Rhea" id="RHEA-COMP:11060"/>
        <dbReference type="Rhea" id="RHEA-COMP:11605"/>
        <dbReference type="ChEBI" id="CHEBI:15377"/>
        <dbReference type="ChEBI" id="CHEBI:30013"/>
        <dbReference type="ChEBI" id="CHEBI:43474"/>
        <dbReference type="ChEBI" id="CHEBI:61977"/>
        <dbReference type="EC" id="3.1.3.16"/>
    </reaction>
</comment>
<dbReference type="EnsemblMetazoa" id="CapteT223261">
    <property type="protein sequence ID" value="CapteP223261"/>
    <property type="gene ID" value="CapteG223261"/>
</dbReference>
<evidence type="ECO:0000256" key="6">
    <source>
        <dbReference type="ARBA" id="ARBA00022833"/>
    </source>
</evidence>
<feature type="domain" description="RTR1-type" evidence="14">
    <location>
        <begin position="69"/>
        <end position="152"/>
    </location>
</feature>
<protein>
    <recommendedName>
        <fullName evidence="12">RNA polymerase II subunit B1 CTD phosphatase RPAP2 homolog</fullName>
        <ecNumber evidence="12">3.1.3.16</ecNumber>
    </recommendedName>
</protein>
<feature type="region of interest" description="Disordered" evidence="13">
    <location>
        <begin position="1"/>
        <end position="39"/>
    </location>
</feature>
<dbReference type="STRING" id="283909.R7UVH9"/>
<dbReference type="PANTHER" id="PTHR14732">
    <property type="entry name" value="RNA POLYMERASE II SUBUNIT B1 CTD PHOSPHATASE RPAP2-RELATED"/>
    <property type="match status" value="1"/>
</dbReference>
<reference evidence="15 17" key="2">
    <citation type="journal article" date="2013" name="Nature">
        <title>Insights into bilaterian evolution from three spiralian genomes.</title>
        <authorList>
            <person name="Simakov O."/>
            <person name="Marletaz F."/>
            <person name="Cho S.J."/>
            <person name="Edsinger-Gonzales E."/>
            <person name="Havlak P."/>
            <person name="Hellsten U."/>
            <person name="Kuo D.H."/>
            <person name="Larsson T."/>
            <person name="Lv J."/>
            <person name="Arendt D."/>
            <person name="Savage R."/>
            <person name="Osoegawa K."/>
            <person name="de Jong P."/>
            <person name="Grimwood J."/>
            <person name="Chapman J.A."/>
            <person name="Shapiro H."/>
            <person name="Aerts A."/>
            <person name="Otillar R.P."/>
            <person name="Terry A.Y."/>
            <person name="Boore J.L."/>
            <person name="Grigoriev I.V."/>
            <person name="Lindberg D.R."/>
            <person name="Seaver E.C."/>
            <person name="Weisblat D.A."/>
            <person name="Putnam N.H."/>
            <person name="Rokhsar D.S."/>
        </authorList>
    </citation>
    <scope>NUCLEOTIDE SEQUENCE</scope>
    <source>
        <strain evidence="15 17">I ESC-2004</strain>
    </source>
</reference>
<evidence type="ECO:0000256" key="2">
    <source>
        <dbReference type="ARBA" id="ARBA00005676"/>
    </source>
</evidence>
<evidence type="ECO:0000256" key="3">
    <source>
        <dbReference type="ARBA" id="ARBA00022723"/>
    </source>
</evidence>
<keyword evidence="6 12" id="KW-0862">Zinc</keyword>
<feature type="compositionally biased region" description="Basic and acidic residues" evidence="13">
    <location>
        <begin position="482"/>
        <end position="492"/>
    </location>
</feature>
<dbReference type="AlphaFoldDB" id="R7UVH9"/>
<evidence type="ECO:0000256" key="5">
    <source>
        <dbReference type="ARBA" id="ARBA00022801"/>
    </source>
</evidence>
<dbReference type="EMBL" id="AMQN01007090">
    <property type="status" value="NOT_ANNOTATED_CDS"/>
    <property type="molecule type" value="Genomic_DNA"/>
</dbReference>
<dbReference type="GO" id="GO:0008270">
    <property type="term" value="F:zinc ion binding"/>
    <property type="evidence" value="ECO:0007669"/>
    <property type="project" value="UniProtKB-KW"/>
</dbReference>
<keyword evidence="8 12" id="KW-0539">Nucleus</keyword>
<sequence length="790" mass="89267">MAGASKVKASTKKSTKKTEEKEHPNEEAEQRRKDELREKIKRRVAKEEKAFRTVERLIEEGIEAHDLIEAAAFINPTHYADVVEERSISFLCGYPLCDNRISNVPKQKYHISTKTNTVFDITDRKKFCSNHCFKASRVFSDQLSTSPVWLGEEEGMTMEITLYEMPNNSTSANVPLVGEEVFVSAAKELKKELENIEASANVRGEAAAAHVKEAMKQKEHSDLKKHVKSEDALTQKLEMRIHERKKSLQEAPTAEVLAHGRETTQQSSQTCKRQVSAVSQVTDLTSVRDMIRREEGEEAEKDDGKRRIGEAAAVVTELSSAEESPSVGFGEQKSSPIREAVKSVGEQLRGVKRVKEVLKEEINSLQRDNIVNVTEQFEERVKQRNLSLAQPPTPEVLQQGVETTLQARNVGASKGDSLGEMNEVIARTEARLEEHRRVIADYSFEVDEFGKTHTQETNVSKAKKVNLLRDLMKLKSAGETGKAADKDGDKIQESVPAGGCEEHQPLRKLSGVETSPDEHVKPKKKLNVEDVMENVRRLTAHRPDVATSEEKTFVKKKEQKKQKLAAIEVLQRSLCEWKTADTAKWLRRKNVSTTTGEFEEKYQKLCHRVDREELEVKDEEVEIGSDLMPQNSMPEFEKLKQDSSDFQLQVKEFYAPGMSVKEKKSAEEKQIILPCVDSLSQNAVRRKMVLNKLGKTMSELLLPLRMNAADVLSDVRQIVHTFNLSNTNISWHPAEWTLIAFVLLKIIALRNSELEKGFDGPYATHYFKAMTLSSGLMQSDIVSIVNFIKN</sequence>
<evidence type="ECO:0000256" key="7">
    <source>
        <dbReference type="ARBA" id="ARBA00022912"/>
    </source>
</evidence>
<reference evidence="17" key="1">
    <citation type="submission" date="2012-12" db="EMBL/GenBank/DDBJ databases">
        <authorList>
            <person name="Hellsten U."/>
            <person name="Grimwood J."/>
            <person name="Chapman J.A."/>
            <person name="Shapiro H."/>
            <person name="Aerts A."/>
            <person name="Otillar R.P."/>
            <person name="Terry A.Y."/>
            <person name="Boore J.L."/>
            <person name="Simakov O."/>
            <person name="Marletaz F."/>
            <person name="Cho S.-J."/>
            <person name="Edsinger-Gonzales E."/>
            <person name="Havlak P."/>
            <person name="Kuo D.-H."/>
            <person name="Larsson T."/>
            <person name="Lv J."/>
            <person name="Arendt D."/>
            <person name="Savage R."/>
            <person name="Osoegawa K."/>
            <person name="de Jong P."/>
            <person name="Lindberg D.R."/>
            <person name="Seaver E.C."/>
            <person name="Weisblat D.A."/>
            <person name="Putnam N.H."/>
            <person name="Grigoriev I.V."/>
            <person name="Rokhsar D.S."/>
        </authorList>
    </citation>
    <scope>NUCLEOTIDE SEQUENCE</scope>
    <source>
        <strain evidence="17">I ESC-2004</strain>
    </source>
</reference>
<dbReference type="EC" id="3.1.3.16" evidence="12"/>
<dbReference type="Gene3D" id="1.25.40.820">
    <property type="match status" value="1"/>
</dbReference>
<evidence type="ECO:0000256" key="1">
    <source>
        <dbReference type="ARBA" id="ARBA00004123"/>
    </source>
</evidence>
<evidence type="ECO:0000313" key="17">
    <source>
        <dbReference type="Proteomes" id="UP000014760"/>
    </source>
</evidence>
<dbReference type="GO" id="GO:0008420">
    <property type="term" value="F:RNA polymerase II CTD heptapeptide repeat phosphatase activity"/>
    <property type="evidence" value="ECO:0007669"/>
    <property type="project" value="UniProtKB-UniRule"/>
</dbReference>
<dbReference type="OMA" id="WCTDETL"/>
<organism evidence="15">
    <name type="scientific">Capitella teleta</name>
    <name type="common">Polychaete worm</name>
    <dbReference type="NCBI Taxonomy" id="283909"/>
    <lineage>
        <taxon>Eukaryota</taxon>
        <taxon>Metazoa</taxon>
        <taxon>Spiralia</taxon>
        <taxon>Lophotrochozoa</taxon>
        <taxon>Annelida</taxon>
        <taxon>Polychaeta</taxon>
        <taxon>Sedentaria</taxon>
        <taxon>Scolecida</taxon>
        <taxon>Capitellidae</taxon>
        <taxon>Capitella</taxon>
    </lineage>
</organism>
<dbReference type="InterPro" id="IPR007308">
    <property type="entry name" value="Rtr1/RPAP2_dom"/>
</dbReference>
<dbReference type="EMBL" id="KB299944">
    <property type="protein sequence ID" value="ELU07401.1"/>
    <property type="molecule type" value="Genomic_DNA"/>
</dbReference>
<comment type="catalytic activity">
    <reaction evidence="9 12">
        <text>O-phospho-L-seryl-[protein] + H2O = L-seryl-[protein] + phosphate</text>
        <dbReference type="Rhea" id="RHEA:20629"/>
        <dbReference type="Rhea" id="RHEA-COMP:9863"/>
        <dbReference type="Rhea" id="RHEA-COMP:11604"/>
        <dbReference type="ChEBI" id="CHEBI:15377"/>
        <dbReference type="ChEBI" id="CHEBI:29999"/>
        <dbReference type="ChEBI" id="CHEBI:43474"/>
        <dbReference type="ChEBI" id="CHEBI:83421"/>
        <dbReference type="EC" id="3.1.3.16"/>
    </reaction>
</comment>
<evidence type="ECO:0000256" key="9">
    <source>
        <dbReference type="ARBA" id="ARBA00047761"/>
    </source>
</evidence>
<dbReference type="PROSITE" id="PS51479">
    <property type="entry name" value="ZF_RTR1"/>
    <property type="match status" value="1"/>
</dbReference>
<dbReference type="PANTHER" id="PTHR14732:SF0">
    <property type="entry name" value="RNA POLYMERASE II SUBUNIT B1 CTD PHOSPHATASE RPAP2-RELATED"/>
    <property type="match status" value="1"/>
</dbReference>
<keyword evidence="3 12" id="KW-0479">Metal-binding</keyword>
<gene>
    <name evidence="15" type="ORF">CAPTEDRAFT_223261</name>
</gene>
<dbReference type="Proteomes" id="UP000014760">
    <property type="component" value="Unassembled WGS sequence"/>
</dbReference>
<evidence type="ECO:0000256" key="10">
    <source>
        <dbReference type="ARBA" id="ARBA00048336"/>
    </source>
</evidence>
<evidence type="ECO:0000313" key="15">
    <source>
        <dbReference type="EMBL" id="ELU07401.1"/>
    </source>
</evidence>
<dbReference type="GO" id="GO:0005634">
    <property type="term" value="C:nucleus"/>
    <property type="evidence" value="ECO:0007669"/>
    <property type="project" value="UniProtKB-SubCell"/>
</dbReference>
<feature type="region of interest" description="Disordered" evidence="13">
    <location>
        <begin position="478"/>
        <end position="522"/>
    </location>
</feature>
<dbReference type="GO" id="GO:0043175">
    <property type="term" value="F:RNA polymerase core enzyme binding"/>
    <property type="evidence" value="ECO:0007669"/>
    <property type="project" value="UniProtKB-UniRule"/>
</dbReference>
<evidence type="ECO:0000256" key="8">
    <source>
        <dbReference type="ARBA" id="ARBA00023242"/>
    </source>
</evidence>
<dbReference type="GO" id="GO:0005737">
    <property type="term" value="C:cytoplasm"/>
    <property type="evidence" value="ECO:0007669"/>
    <property type="project" value="TreeGrafter"/>
</dbReference>
<evidence type="ECO:0000259" key="14">
    <source>
        <dbReference type="PROSITE" id="PS51479"/>
    </source>
</evidence>
<comment type="function">
    <text evidence="12">Putative RNA polymerase II subunit B1 C-terminal domain (CTD) phosphatase involved in RNA polymerase II transcription regulation.</text>
</comment>
<proteinExistence type="inferred from homology"/>
<dbReference type="OrthoDB" id="2590500at2759"/>
<comment type="similarity">
    <text evidence="2 11 12">Belongs to the RPAP2 family.</text>
</comment>
<evidence type="ECO:0000256" key="11">
    <source>
        <dbReference type="PROSITE-ProRule" id="PRU00812"/>
    </source>
</evidence>
<evidence type="ECO:0000256" key="4">
    <source>
        <dbReference type="ARBA" id="ARBA00022771"/>
    </source>
</evidence>
<keyword evidence="7 12" id="KW-0904">Protein phosphatase</keyword>
<name>R7UVH9_CAPTE</name>
<dbReference type="InterPro" id="IPR039693">
    <property type="entry name" value="Rtr1/RPAP2"/>
</dbReference>
<dbReference type="Pfam" id="PF04181">
    <property type="entry name" value="RPAP2_Rtr1"/>
    <property type="match status" value="1"/>
</dbReference>
<feature type="compositionally biased region" description="Basic and acidic residues" evidence="13">
    <location>
        <begin position="16"/>
        <end position="38"/>
    </location>
</feature>
<accession>R7UVH9</accession>
<keyword evidence="17" id="KW-1185">Reference proteome</keyword>
<dbReference type="InterPro" id="IPR038534">
    <property type="entry name" value="Rtr1/RPAP2_sf"/>
</dbReference>
<keyword evidence="4 12" id="KW-0863">Zinc-finger</keyword>
<reference evidence="16" key="3">
    <citation type="submission" date="2015-06" db="UniProtKB">
        <authorList>
            <consortium name="EnsemblMetazoa"/>
        </authorList>
    </citation>
    <scope>IDENTIFICATION</scope>
</reference>
<dbReference type="HOGENOM" id="CLU_019258_1_1_1"/>
<evidence type="ECO:0000313" key="16">
    <source>
        <dbReference type="EnsemblMetazoa" id="CapteP223261"/>
    </source>
</evidence>
<evidence type="ECO:0000256" key="12">
    <source>
        <dbReference type="RuleBase" id="RU367080"/>
    </source>
</evidence>